<dbReference type="InterPro" id="IPR036366">
    <property type="entry name" value="PGBDSf"/>
</dbReference>
<feature type="transmembrane region" description="Helical" evidence="2">
    <location>
        <begin position="150"/>
        <end position="169"/>
    </location>
</feature>
<dbReference type="InterPro" id="IPR036365">
    <property type="entry name" value="PGBD-like_sf"/>
</dbReference>
<feature type="region of interest" description="Disordered" evidence="1">
    <location>
        <begin position="119"/>
        <end position="146"/>
    </location>
</feature>
<dbReference type="Gene3D" id="1.10.101.10">
    <property type="entry name" value="PGBD-like superfamily/PGBD"/>
    <property type="match status" value="1"/>
</dbReference>
<dbReference type="RefSeq" id="WP_329494796.1">
    <property type="nucleotide sequence ID" value="NZ_CP108460.1"/>
</dbReference>
<accession>A0ABZ1WED9</accession>
<organism evidence="3 4">
    <name type="scientific">Kitasatospora herbaricolor</name>
    <dbReference type="NCBI Taxonomy" id="68217"/>
    <lineage>
        <taxon>Bacteria</taxon>
        <taxon>Bacillati</taxon>
        <taxon>Actinomycetota</taxon>
        <taxon>Actinomycetes</taxon>
        <taxon>Kitasatosporales</taxon>
        <taxon>Streptomycetaceae</taxon>
        <taxon>Kitasatospora</taxon>
    </lineage>
</organism>
<evidence type="ECO:0008006" key="5">
    <source>
        <dbReference type="Google" id="ProtNLM"/>
    </source>
</evidence>
<feature type="compositionally biased region" description="Low complexity" evidence="1">
    <location>
        <begin position="179"/>
        <end position="240"/>
    </location>
</feature>
<feature type="compositionally biased region" description="Pro residues" evidence="1">
    <location>
        <begin position="241"/>
        <end position="261"/>
    </location>
</feature>
<evidence type="ECO:0000256" key="1">
    <source>
        <dbReference type="SAM" id="MobiDB-lite"/>
    </source>
</evidence>
<feature type="region of interest" description="Disordered" evidence="1">
    <location>
        <begin position="317"/>
        <end position="343"/>
    </location>
</feature>
<evidence type="ECO:0000313" key="4">
    <source>
        <dbReference type="Proteomes" id="UP001432014"/>
    </source>
</evidence>
<keyword evidence="2" id="KW-0472">Membrane</keyword>
<dbReference type="SUPFAM" id="SSF47090">
    <property type="entry name" value="PGBD-like"/>
    <property type="match status" value="1"/>
</dbReference>
<reference evidence="3 4" key="1">
    <citation type="submission" date="2022-10" db="EMBL/GenBank/DDBJ databases">
        <title>The complete genomes of actinobacterial strains from the NBC collection.</title>
        <authorList>
            <person name="Joergensen T.S."/>
            <person name="Alvarez Arevalo M."/>
            <person name="Sterndorff E.B."/>
            <person name="Faurdal D."/>
            <person name="Vuksanovic O."/>
            <person name="Mourched A.-S."/>
            <person name="Charusanti P."/>
            <person name="Shaw S."/>
            <person name="Blin K."/>
            <person name="Weber T."/>
        </authorList>
    </citation>
    <scope>NUCLEOTIDE SEQUENCE [LARGE SCALE GENOMIC DNA]</scope>
    <source>
        <strain evidence="3 4">NBC_01247</strain>
    </source>
</reference>
<protein>
    <recommendedName>
        <fullName evidence="5">Peptidoglycan binding protein</fullName>
    </recommendedName>
</protein>
<feature type="region of interest" description="Disordered" evidence="1">
    <location>
        <begin position="171"/>
        <end position="266"/>
    </location>
</feature>
<keyword evidence="4" id="KW-1185">Reference proteome</keyword>
<keyword evidence="2" id="KW-1133">Transmembrane helix</keyword>
<evidence type="ECO:0000313" key="3">
    <source>
        <dbReference type="EMBL" id="WUS59069.1"/>
    </source>
</evidence>
<proteinExistence type="predicted"/>
<evidence type="ECO:0000256" key="2">
    <source>
        <dbReference type="SAM" id="Phobius"/>
    </source>
</evidence>
<dbReference type="EMBL" id="CP108482">
    <property type="protein sequence ID" value="WUS59069.1"/>
    <property type="molecule type" value="Genomic_DNA"/>
</dbReference>
<dbReference type="Proteomes" id="UP001432014">
    <property type="component" value="Chromosome"/>
</dbReference>
<keyword evidence="2" id="KW-0812">Transmembrane</keyword>
<gene>
    <name evidence="3" type="ORF">OG469_28345</name>
</gene>
<name>A0ABZ1WED9_9ACTN</name>
<sequence length="343" mass="34547">MPDQHCPACGAVRTAGGCGCSSDLSDTAVLPHIEGPPLVRPYVPRAVGQVGAEAGTAPGYDAFGATGAPPATGYDDFGGRPGAGYRTTLMPQAPASPPYGQVPPQPGPAPDELGLFAFDNTPTVPQEAPGAGRAGRRREQQSPLARRRGAILAAGAGVVVLGVGAAFLASPSGSPDQKALPSPTAVLTPTLTAPTDLPSTGLPSPSAAPAESTTAAPSPSRTAKPTGKASTTAAPTTEAAPPAPAAPPPTTPAGTPGPSPSPSATVRILERDMKGDDVKVMQQLLVTESCGTVDKSLISGTFDWWTEFVLKAFQENHKPSLKSESGKYGPRTRAALETAPPDC</sequence>